<keyword evidence="1" id="KW-0175">Coiled coil</keyword>
<evidence type="ECO:0000256" key="1">
    <source>
        <dbReference type="SAM" id="Coils"/>
    </source>
</evidence>
<sequence>MLCPLCPATSAEIPKEEFPSHLSSFHRQRKGCKIYCPSGGNKACLAPYGSTSAYLNHFYKFHHNKPSSSTFDSSTPSSESLVERLVLPVPEPSPKGLSRPDGDRSVEVENQSVREVKNPVECESLPTQCPSTSLAGDRIEELENQGLSELQHLIEFEALSSQCSTSSQLHLEVERPKPATVSEQQQSVPVEYSSTRSPSPNCSVNCVNETESEITSGQQQLVERVTVPYKYEGLAQRKRPVSNYENNDLEWEDLSEKECLDEVEFAFHSRAKSNSSKEESVLSEAADLVLFLRDLASVPQKAVNGTVEYCEKIIKTQLSQFSTLVNTALAPRNIQLTDVMDLPATIEGCAKAFTGIKTKSQQDTYFKKKYNVIKPLRVFLGSQLKRKRKRISGVRETLLVENNVAYNPTIPFLEKITKHPDWKRVTCPSNFSPDKCILDSFMKGERYFNSEFFNAHPDALRIILYYDEFDSCDSSKAGKHKQGGFYMTFDNMHPKYRSNLELISLVALVNSTTLKDVGMDMVLKPILEDLKKLEKGFLLPDGQILYVSVIAVIGDNLGMHALCGFKEGFTANRTCHHCMVDLHQLRTTTTEQENLLRNAEQYEKQVKNMAAATTKKRKEQLSSEYGLNRDSCLNELETFSVITSVVADEMHDIWEGSMPNQVKKLLHHLTRGEEPAITLDWLNGALSDFDYEYSEMRNKPSLIRKSHIEEEDGKLHQSSAQMWQLATYLPLILGPHVDDDGKHWINFLELVEIARIVSAPSMPRYAIEYLADIVESYLTGYIAHYGDLIPKQHFLVHYPRLIRLNGPISLYSCMRMEAFHRTFKREAYSIGNYSALSASLSNKHALHQAVVLSKPLVSEMEYGPKQKVKLSGTAYWNLLVGTDEVVESLWVKRLGVTYISGRCLVAVGLSDFIVKFARVIHIVVWPELLFICEEATTESFSHHLSAFEIKRENVHALKVFKPTELLGHSVFHSHIFDEKEFIVTKYCINGSF</sequence>
<reference evidence="3" key="2">
    <citation type="journal article" date="2023" name="BMC Genomics">
        <title>Pest status, molecular evolution, and epigenetic factors derived from the genome assembly of Frankliniella fusca, a thysanopteran phytovirus vector.</title>
        <authorList>
            <person name="Catto M.A."/>
            <person name="Labadie P.E."/>
            <person name="Jacobson A.L."/>
            <person name="Kennedy G.G."/>
            <person name="Srinivasan R."/>
            <person name="Hunt B.G."/>
        </authorList>
    </citation>
    <scope>NUCLEOTIDE SEQUENCE</scope>
    <source>
        <strain evidence="3">PL_HMW_Pooled</strain>
    </source>
</reference>
<dbReference type="PANTHER" id="PTHR31912">
    <property type="entry name" value="IP13529P"/>
    <property type="match status" value="1"/>
</dbReference>
<name>A0AAE1H6J9_9NEOP</name>
<feature type="coiled-coil region" evidence="1">
    <location>
        <begin position="585"/>
        <end position="612"/>
    </location>
</feature>
<dbReference type="Proteomes" id="UP001219518">
    <property type="component" value="Unassembled WGS sequence"/>
</dbReference>
<feature type="compositionally biased region" description="Polar residues" evidence="2">
    <location>
        <begin position="181"/>
        <end position="202"/>
    </location>
</feature>
<comment type="caution">
    <text evidence="3">The sequence shown here is derived from an EMBL/GenBank/DDBJ whole genome shotgun (WGS) entry which is preliminary data.</text>
</comment>
<dbReference type="EMBL" id="JAHWGI010000461">
    <property type="protein sequence ID" value="KAK3915734.1"/>
    <property type="molecule type" value="Genomic_DNA"/>
</dbReference>
<dbReference type="PANTHER" id="PTHR31912:SF36">
    <property type="entry name" value="C2H2-TYPE DOMAIN-CONTAINING PROTEIN"/>
    <property type="match status" value="1"/>
</dbReference>
<dbReference type="AlphaFoldDB" id="A0AAE1H6J9"/>
<gene>
    <name evidence="3" type="ORF">KUF71_025064</name>
</gene>
<proteinExistence type="predicted"/>
<keyword evidence="4" id="KW-1185">Reference proteome</keyword>
<accession>A0AAE1H6J9</accession>
<evidence type="ECO:0000313" key="3">
    <source>
        <dbReference type="EMBL" id="KAK3915734.1"/>
    </source>
</evidence>
<protein>
    <submittedName>
        <fullName evidence="3">Protein EPD2</fullName>
    </submittedName>
</protein>
<reference evidence="3" key="1">
    <citation type="submission" date="2021-07" db="EMBL/GenBank/DDBJ databases">
        <authorList>
            <person name="Catto M.A."/>
            <person name="Jacobson A."/>
            <person name="Kennedy G."/>
            <person name="Labadie P."/>
            <person name="Hunt B.G."/>
            <person name="Srinivasan R."/>
        </authorList>
    </citation>
    <scope>NUCLEOTIDE SEQUENCE</scope>
    <source>
        <strain evidence="3">PL_HMW_Pooled</strain>
        <tissue evidence="3">Head</tissue>
    </source>
</reference>
<evidence type="ECO:0000256" key="2">
    <source>
        <dbReference type="SAM" id="MobiDB-lite"/>
    </source>
</evidence>
<feature type="region of interest" description="Disordered" evidence="2">
    <location>
        <begin position="176"/>
        <end position="202"/>
    </location>
</feature>
<evidence type="ECO:0000313" key="4">
    <source>
        <dbReference type="Proteomes" id="UP001219518"/>
    </source>
</evidence>
<organism evidence="3 4">
    <name type="scientific">Frankliniella fusca</name>
    <dbReference type="NCBI Taxonomy" id="407009"/>
    <lineage>
        <taxon>Eukaryota</taxon>
        <taxon>Metazoa</taxon>
        <taxon>Ecdysozoa</taxon>
        <taxon>Arthropoda</taxon>
        <taxon>Hexapoda</taxon>
        <taxon>Insecta</taxon>
        <taxon>Pterygota</taxon>
        <taxon>Neoptera</taxon>
        <taxon>Paraneoptera</taxon>
        <taxon>Thysanoptera</taxon>
        <taxon>Terebrantia</taxon>
        <taxon>Thripoidea</taxon>
        <taxon>Thripidae</taxon>
        <taxon>Frankliniella</taxon>
    </lineage>
</organism>